<dbReference type="Pfam" id="PF00775">
    <property type="entry name" value="Dioxygenase_C"/>
    <property type="match status" value="1"/>
</dbReference>
<protein>
    <submittedName>
        <fullName evidence="4">Dioxygenase</fullName>
    </submittedName>
</protein>
<feature type="signal peptide" evidence="2">
    <location>
        <begin position="1"/>
        <end position="21"/>
    </location>
</feature>
<sequence length="376" mass="39768">MVRITAAALASLAVFFGLSIAHPGHDVRAEAAERAAFMKRTPLERRSLSHCSETLKSKRNIDRRDRAVQHLRRSLDISPTAPIKARSLESALATSHLSDLEGVTVDYDPSLLFTSNSTCVLADDTTEGPYYVSGEYIRSDVSEDQEGVPLYLDIQVVNSATCEPVADVYTEIWHCNSTGVYSGVAATGNGDGSSDNLDATFLRGVQKSDEDGVVYFQSTFPGHYAGRAVHIHVLTHNADGLTELENGTLSSLYDTHSSHIGQLFFDQDLITEVELNSPYSTNTQALTTNAEDGILSAEAADIDPFVEYVLLGDTVSDGIFGWISLAIDPSEDYEVNTAAYYTEDGGVTNGGSSNTGGGSGGGGSGGSGGPGGSGGF</sequence>
<comment type="caution">
    <text evidence="4">The sequence shown here is derived from an EMBL/GenBank/DDBJ whole genome shotgun (WGS) entry which is preliminary data.</text>
</comment>
<keyword evidence="4" id="KW-0223">Dioxygenase</keyword>
<dbReference type="InterPro" id="IPR000627">
    <property type="entry name" value="Intradiol_dOase_C"/>
</dbReference>
<dbReference type="SUPFAM" id="SSF49482">
    <property type="entry name" value="Aromatic compound dioxygenase"/>
    <property type="match status" value="1"/>
</dbReference>
<name>A0ABR4J0L1_9EURO</name>
<evidence type="ECO:0000256" key="2">
    <source>
        <dbReference type="SAM" id="SignalP"/>
    </source>
</evidence>
<dbReference type="Proteomes" id="UP001610446">
    <property type="component" value="Unassembled WGS sequence"/>
</dbReference>
<evidence type="ECO:0000259" key="3">
    <source>
        <dbReference type="Pfam" id="PF00775"/>
    </source>
</evidence>
<gene>
    <name evidence="4" type="ORF">BJY01DRAFT_259880</name>
</gene>
<keyword evidence="4" id="KW-0560">Oxidoreductase</keyword>
<evidence type="ECO:0000256" key="1">
    <source>
        <dbReference type="SAM" id="MobiDB-lite"/>
    </source>
</evidence>
<keyword evidence="5" id="KW-1185">Reference proteome</keyword>
<keyword evidence="2" id="KW-0732">Signal</keyword>
<accession>A0ABR4J0L1</accession>
<dbReference type="CDD" id="cd03457">
    <property type="entry name" value="intradiol_dioxygenase_like"/>
    <property type="match status" value="1"/>
</dbReference>
<feature type="compositionally biased region" description="Gly residues" evidence="1">
    <location>
        <begin position="347"/>
        <end position="376"/>
    </location>
</feature>
<proteinExistence type="predicted"/>
<feature type="region of interest" description="Disordered" evidence="1">
    <location>
        <begin position="345"/>
        <end position="376"/>
    </location>
</feature>
<dbReference type="EMBL" id="JBFXLU010000242">
    <property type="protein sequence ID" value="KAL2833525.1"/>
    <property type="molecule type" value="Genomic_DNA"/>
</dbReference>
<feature type="domain" description="Intradiol ring-cleavage dioxygenases" evidence="3">
    <location>
        <begin position="128"/>
        <end position="228"/>
    </location>
</feature>
<dbReference type="Gene3D" id="2.60.130.10">
    <property type="entry name" value="Aromatic compound dioxygenase"/>
    <property type="match status" value="1"/>
</dbReference>
<dbReference type="PANTHER" id="PTHR34315">
    <property type="match status" value="1"/>
</dbReference>
<organism evidence="4 5">
    <name type="scientific">Aspergillus pseudoustus</name>
    <dbReference type="NCBI Taxonomy" id="1810923"/>
    <lineage>
        <taxon>Eukaryota</taxon>
        <taxon>Fungi</taxon>
        <taxon>Dikarya</taxon>
        <taxon>Ascomycota</taxon>
        <taxon>Pezizomycotina</taxon>
        <taxon>Eurotiomycetes</taxon>
        <taxon>Eurotiomycetidae</taxon>
        <taxon>Eurotiales</taxon>
        <taxon>Aspergillaceae</taxon>
        <taxon>Aspergillus</taxon>
        <taxon>Aspergillus subgen. Nidulantes</taxon>
    </lineage>
</organism>
<evidence type="ECO:0000313" key="4">
    <source>
        <dbReference type="EMBL" id="KAL2833525.1"/>
    </source>
</evidence>
<dbReference type="InterPro" id="IPR015889">
    <property type="entry name" value="Intradiol_dOase_core"/>
</dbReference>
<evidence type="ECO:0000313" key="5">
    <source>
        <dbReference type="Proteomes" id="UP001610446"/>
    </source>
</evidence>
<dbReference type="PANTHER" id="PTHR34315:SF1">
    <property type="entry name" value="INTRADIOL RING-CLEAVAGE DIOXYGENASES DOMAIN-CONTAINING PROTEIN-RELATED"/>
    <property type="match status" value="1"/>
</dbReference>
<reference evidence="4 5" key="1">
    <citation type="submission" date="2024-07" db="EMBL/GenBank/DDBJ databases">
        <title>Section-level genome sequencing and comparative genomics of Aspergillus sections Usti and Cavernicolus.</title>
        <authorList>
            <consortium name="Lawrence Berkeley National Laboratory"/>
            <person name="Nybo J.L."/>
            <person name="Vesth T.C."/>
            <person name="Theobald S."/>
            <person name="Frisvad J.C."/>
            <person name="Larsen T.O."/>
            <person name="Kjaerboelling I."/>
            <person name="Rothschild-Mancinelli K."/>
            <person name="Lyhne E.K."/>
            <person name="Kogle M.E."/>
            <person name="Barry K."/>
            <person name="Clum A."/>
            <person name="Na H."/>
            <person name="Ledsgaard L."/>
            <person name="Lin J."/>
            <person name="Lipzen A."/>
            <person name="Kuo A."/>
            <person name="Riley R."/>
            <person name="Mondo S."/>
            <person name="Labutti K."/>
            <person name="Haridas S."/>
            <person name="Pangalinan J."/>
            <person name="Salamov A.A."/>
            <person name="Simmons B.A."/>
            <person name="Magnuson J.K."/>
            <person name="Chen J."/>
            <person name="Drula E."/>
            <person name="Henrissat B."/>
            <person name="Wiebenga A."/>
            <person name="Lubbers R.J."/>
            <person name="Gomes A.C."/>
            <person name="Makela M.R."/>
            <person name="Stajich J."/>
            <person name="Grigoriev I.V."/>
            <person name="Mortensen U.H."/>
            <person name="De Vries R.P."/>
            <person name="Baker S.E."/>
            <person name="Andersen M.R."/>
        </authorList>
    </citation>
    <scope>NUCLEOTIDE SEQUENCE [LARGE SCALE GENOMIC DNA]</scope>
    <source>
        <strain evidence="4 5">CBS 123904</strain>
    </source>
</reference>
<dbReference type="GO" id="GO:0051213">
    <property type="term" value="F:dioxygenase activity"/>
    <property type="evidence" value="ECO:0007669"/>
    <property type="project" value="UniProtKB-KW"/>
</dbReference>
<feature type="chain" id="PRO_5045202221" evidence="2">
    <location>
        <begin position="22"/>
        <end position="376"/>
    </location>
</feature>